<keyword evidence="13 14" id="KW-0998">Cell outer membrane</keyword>
<evidence type="ECO:0000259" key="18">
    <source>
        <dbReference type="Pfam" id="PF00593"/>
    </source>
</evidence>
<name>D8MLY2_ERWBE</name>
<dbReference type="Pfam" id="PF00593">
    <property type="entry name" value="TonB_dep_Rec_b-barrel"/>
    <property type="match status" value="1"/>
</dbReference>
<comment type="similarity">
    <text evidence="2 14 16">Belongs to the TonB-dependent receptor family.</text>
</comment>
<dbReference type="Proteomes" id="UP000008793">
    <property type="component" value="Chromosome"/>
</dbReference>
<evidence type="ECO:0000256" key="9">
    <source>
        <dbReference type="ARBA" id="ARBA00023065"/>
    </source>
</evidence>
<keyword evidence="6 14" id="KW-0812">Transmembrane</keyword>
<dbReference type="PROSITE" id="PS52016">
    <property type="entry name" value="TONB_DEPENDENT_REC_3"/>
    <property type="match status" value="1"/>
</dbReference>
<dbReference type="InterPro" id="IPR012910">
    <property type="entry name" value="Plug_dom"/>
</dbReference>
<feature type="domain" description="TonB-dependent receptor plug" evidence="19">
    <location>
        <begin position="102"/>
        <end position="203"/>
    </location>
</feature>
<keyword evidence="7 17" id="KW-0732">Signal</keyword>
<feature type="short sequence motif" description="TonB C-terminal box" evidence="15">
    <location>
        <begin position="729"/>
        <end position="746"/>
    </location>
</feature>
<keyword evidence="12 20" id="KW-0675">Receptor</keyword>
<dbReference type="HOGENOM" id="CLU_008287_9_3_6"/>
<dbReference type="EMBL" id="FP236843">
    <property type="protein sequence ID" value="CAX57866.1"/>
    <property type="molecule type" value="Genomic_DNA"/>
</dbReference>
<dbReference type="NCBIfam" id="TIGR01783">
    <property type="entry name" value="TonB-siderophor"/>
    <property type="match status" value="1"/>
</dbReference>
<dbReference type="InterPro" id="IPR036942">
    <property type="entry name" value="Beta-barrel_TonB_sf"/>
</dbReference>
<dbReference type="SUPFAM" id="SSF56935">
    <property type="entry name" value="Porins"/>
    <property type="match status" value="1"/>
</dbReference>
<dbReference type="GO" id="GO:0015891">
    <property type="term" value="P:siderophore transport"/>
    <property type="evidence" value="ECO:0007669"/>
    <property type="project" value="InterPro"/>
</dbReference>
<evidence type="ECO:0000313" key="21">
    <source>
        <dbReference type="Proteomes" id="UP000008793"/>
    </source>
</evidence>
<evidence type="ECO:0000256" key="8">
    <source>
        <dbReference type="ARBA" id="ARBA00023004"/>
    </source>
</evidence>
<proteinExistence type="inferred from homology"/>
<dbReference type="GeneID" id="90510330"/>
<evidence type="ECO:0000256" key="6">
    <source>
        <dbReference type="ARBA" id="ARBA00022692"/>
    </source>
</evidence>
<evidence type="ECO:0000256" key="14">
    <source>
        <dbReference type="PROSITE-ProRule" id="PRU01360"/>
    </source>
</evidence>
<evidence type="ECO:0000256" key="13">
    <source>
        <dbReference type="ARBA" id="ARBA00023237"/>
    </source>
</evidence>
<evidence type="ECO:0000256" key="15">
    <source>
        <dbReference type="PROSITE-ProRule" id="PRU10144"/>
    </source>
</evidence>
<dbReference type="FunFam" id="2.170.130.10:FF:000010">
    <property type="entry name" value="Ferripyoverdine receptor"/>
    <property type="match status" value="1"/>
</dbReference>
<dbReference type="PANTHER" id="PTHR32552:SF74">
    <property type="entry name" value="HYDROXAMATE SIDEROPHORE RECEPTOR FHUE"/>
    <property type="match status" value="1"/>
</dbReference>
<evidence type="ECO:0000256" key="5">
    <source>
        <dbReference type="ARBA" id="ARBA00022496"/>
    </source>
</evidence>
<keyword evidence="3 14" id="KW-0813">Transport</keyword>
<keyword evidence="21" id="KW-1185">Reference proteome</keyword>
<evidence type="ECO:0000256" key="12">
    <source>
        <dbReference type="ARBA" id="ARBA00023170"/>
    </source>
</evidence>
<evidence type="ECO:0000256" key="16">
    <source>
        <dbReference type="RuleBase" id="RU003357"/>
    </source>
</evidence>
<dbReference type="GO" id="GO:0009279">
    <property type="term" value="C:cell outer membrane"/>
    <property type="evidence" value="ECO:0007669"/>
    <property type="project" value="UniProtKB-SubCell"/>
</dbReference>
<dbReference type="Gene3D" id="2.40.170.20">
    <property type="entry name" value="TonB-dependent receptor, beta-barrel domain"/>
    <property type="match status" value="1"/>
</dbReference>
<dbReference type="InterPro" id="IPR037066">
    <property type="entry name" value="Plug_dom_sf"/>
</dbReference>
<evidence type="ECO:0000256" key="7">
    <source>
        <dbReference type="ARBA" id="ARBA00022729"/>
    </source>
</evidence>
<keyword evidence="5" id="KW-0410">Iron transport</keyword>
<sequence length="746" mass="82100">MSSFGREKGPQSRAPENKTRVNFSLSALAMLVLVNPALVQAADSNSAAPAANAAATPAKTSSAPSSTQQDMVVGATVDDSAEEQQDYSVKTTTAGTKMLLTPRDVPQSLSVVTKQRMQDQNLQSVGDVLNNTTGISTEVIDSERASYFSRGFMISSYTYDDIPSSVSDTWNFGDAAEDTAIYDRIEVVRGATGLMTGAGNPAASVNMVRKQADSREFTGNVSASYGSWNKQRYVADVSGPLNEAGTVRGRVVAGYQDQDGQLDRYHKTKKFLYGVVDADLTENTTLSLGYDYQQTNTSDPTWGGLPTWYSNGVKTHYTRNTSTSTDWTHYDINSRKVFANIRHDFDNGWSFRVNGTHAEETFNDALLYIEGFPDATTGEGTTGFGSKDRGTRKLESVDAYASGPFDLFGRQHELITGVSYSRQRNTTYSADGPIDSEQMGSFGSNWDGNVAEPEWGDWYQNLDDTVRQKAGYIAARFSLADPLSLILGSRYTQWSTIGSSGDVHKNNLTPYAGLVYDINDSLSAYASYTSIFQPQTYRDRNGTYLSPVTGKNYETGLKSDWMNGRLTATFAIFRIEQENVGQADGSNFVNDSSEQAYYAAQGTVSRGAEFEINGAVTDNLQLTFGATRYVARDDTGARLNSNMPQTQLKLFSRYQLPMLPDLTIGGGVNWQNKTFQDATGPDGETTRVYQSSYPLVDLFARYQLTKQLAVQANVNNVFDRTYYSWLSDYAVYGDERNYSVNLSYAF</sequence>
<dbReference type="Pfam" id="PF07715">
    <property type="entry name" value="Plug"/>
    <property type="match status" value="1"/>
</dbReference>
<dbReference type="KEGG" id="ebi:EbC_03350"/>
<dbReference type="Gene3D" id="2.170.130.10">
    <property type="entry name" value="TonB-dependent receptor, plug domain"/>
    <property type="match status" value="1"/>
</dbReference>
<evidence type="ECO:0000256" key="3">
    <source>
        <dbReference type="ARBA" id="ARBA00022448"/>
    </source>
</evidence>
<dbReference type="CDD" id="cd01347">
    <property type="entry name" value="ligand_gated_channel"/>
    <property type="match status" value="1"/>
</dbReference>
<evidence type="ECO:0000256" key="2">
    <source>
        <dbReference type="ARBA" id="ARBA00009810"/>
    </source>
</evidence>
<dbReference type="RefSeq" id="WP_013200373.1">
    <property type="nucleotide sequence ID" value="NC_014306.1"/>
</dbReference>
<evidence type="ECO:0000256" key="10">
    <source>
        <dbReference type="ARBA" id="ARBA00023077"/>
    </source>
</evidence>
<feature type="domain" description="TonB-dependent receptor-like beta-barrel" evidence="18">
    <location>
        <begin position="279"/>
        <end position="717"/>
    </location>
</feature>
<dbReference type="InterPro" id="IPR000531">
    <property type="entry name" value="Beta-barrel_TonB"/>
</dbReference>
<keyword evidence="11 14" id="KW-0472">Membrane</keyword>
<dbReference type="InterPro" id="IPR010917">
    <property type="entry name" value="TonB_rcpt_CS"/>
</dbReference>
<keyword evidence="9" id="KW-0406">Ion transport</keyword>
<keyword evidence="4 14" id="KW-1134">Transmembrane beta strand</keyword>
<evidence type="ECO:0000313" key="20">
    <source>
        <dbReference type="EMBL" id="CAX57866.1"/>
    </source>
</evidence>
<feature type="chain" id="PRO_5003117984" evidence="17">
    <location>
        <begin position="42"/>
        <end position="746"/>
    </location>
</feature>
<evidence type="ECO:0000256" key="17">
    <source>
        <dbReference type="SAM" id="SignalP"/>
    </source>
</evidence>
<accession>D8MLY2</accession>
<dbReference type="eggNOG" id="COG4773">
    <property type="taxonomic scope" value="Bacteria"/>
</dbReference>
<dbReference type="AlphaFoldDB" id="D8MLY2"/>
<protein>
    <submittedName>
        <fullName evidence="20">TonB-dependent receptor for Fe(III)-coprogen, Fe(III)-ferrioxamine B and Fe(III)-rhodotrulic acid</fullName>
    </submittedName>
</protein>
<evidence type="ECO:0000256" key="4">
    <source>
        <dbReference type="ARBA" id="ARBA00022452"/>
    </source>
</evidence>
<dbReference type="GO" id="GO:0038023">
    <property type="term" value="F:signaling receptor activity"/>
    <property type="evidence" value="ECO:0007669"/>
    <property type="project" value="InterPro"/>
</dbReference>
<organism evidence="21">
    <name type="scientific">Erwinia billingiae (strain Eb661)</name>
    <dbReference type="NCBI Taxonomy" id="634500"/>
    <lineage>
        <taxon>Bacteria</taxon>
        <taxon>Pseudomonadati</taxon>
        <taxon>Pseudomonadota</taxon>
        <taxon>Gammaproteobacteria</taxon>
        <taxon>Enterobacterales</taxon>
        <taxon>Erwiniaceae</taxon>
        <taxon>Erwinia</taxon>
    </lineage>
</organism>
<dbReference type="InterPro" id="IPR010105">
    <property type="entry name" value="TonB_sidphr_rcpt"/>
</dbReference>
<comment type="subcellular location">
    <subcellularLocation>
        <location evidence="1 14">Cell outer membrane</location>
        <topology evidence="1 14">Multi-pass membrane protein</topology>
    </subcellularLocation>
</comment>
<reference evidence="20 21" key="1">
    <citation type="journal article" date="2010" name="BMC Genomics">
        <title>Genome comparison of the epiphytic bacteria Erwinia billingiae and E. tasmaniensis with the pear pathogen E. pyrifoliae.</title>
        <authorList>
            <person name="Kube M."/>
            <person name="Migdoll A.M."/>
            <person name="Gehring I."/>
            <person name="Heitmann K."/>
            <person name="Mayer Y."/>
            <person name="Kuhl H."/>
            <person name="Knaust F."/>
            <person name="Geider K."/>
            <person name="Reinhardt R."/>
        </authorList>
    </citation>
    <scope>NUCLEOTIDE SEQUENCE [LARGE SCALE GENOMIC DNA]</scope>
    <source>
        <strain evidence="20 21">Eb661</strain>
    </source>
</reference>
<keyword evidence="10 16" id="KW-0798">TonB box</keyword>
<dbReference type="PANTHER" id="PTHR32552">
    <property type="entry name" value="FERRICHROME IRON RECEPTOR-RELATED"/>
    <property type="match status" value="1"/>
</dbReference>
<dbReference type="STRING" id="634500.EbC_03350"/>
<dbReference type="GO" id="GO:0015344">
    <property type="term" value="F:siderophore uptake transmembrane transporter activity"/>
    <property type="evidence" value="ECO:0007669"/>
    <property type="project" value="TreeGrafter"/>
</dbReference>
<dbReference type="InterPro" id="IPR039426">
    <property type="entry name" value="TonB-dep_rcpt-like"/>
</dbReference>
<dbReference type="PROSITE" id="PS01156">
    <property type="entry name" value="TONB_DEPENDENT_REC_2"/>
    <property type="match status" value="1"/>
</dbReference>
<feature type="signal peptide" evidence="17">
    <location>
        <begin position="1"/>
        <end position="41"/>
    </location>
</feature>
<gene>
    <name evidence="20" type="primary">fhuE</name>
    <name evidence="20" type="ordered locus">EbC_03350</name>
</gene>
<evidence type="ECO:0000259" key="19">
    <source>
        <dbReference type="Pfam" id="PF07715"/>
    </source>
</evidence>
<keyword evidence="8" id="KW-0408">Iron</keyword>
<evidence type="ECO:0000256" key="1">
    <source>
        <dbReference type="ARBA" id="ARBA00004571"/>
    </source>
</evidence>
<evidence type="ECO:0000256" key="11">
    <source>
        <dbReference type="ARBA" id="ARBA00023136"/>
    </source>
</evidence>
<dbReference type="NCBIfam" id="NF007447">
    <property type="entry name" value="PRK10003.1"/>
    <property type="match status" value="1"/>
</dbReference>